<dbReference type="PANTHER" id="PTHR47782:SF8">
    <property type="entry name" value="ZN(II)2CYS6 TRANSCRIPTION FACTOR (EUROFUNG)"/>
    <property type="match status" value="1"/>
</dbReference>
<dbReference type="GO" id="GO:0043565">
    <property type="term" value="F:sequence-specific DNA binding"/>
    <property type="evidence" value="ECO:0007669"/>
    <property type="project" value="TreeGrafter"/>
</dbReference>
<feature type="compositionally biased region" description="Gly residues" evidence="8">
    <location>
        <begin position="664"/>
        <end position="673"/>
    </location>
</feature>
<feature type="compositionally biased region" description="Pro residues" evidence="8">
    <location>
        <begin position="835"/>
        <end position="853"/>
    </location>
</feature>
<name>A0A4U6XBS7_9PEZI</name>
<keyword evidence="6" id="KW-0804">Transcription</keyword>
<dbReference type="InterPro" id="IPR052202">
    <property type="entry name" value="Yeast_MetPath_Reg"/>
</dbReference>
<reference evidence="10 11" key="1">
    <citation type="journal article" date="2019" name="PLoS ONE">
        <title>Comparative genome analysis indicates high evolutionary potential of pathogenicity genes in Colletotrichum tanaceti.</title>
        <authorList>
            <person name="Lelwala R.V."/>
            <person name="Korhonen P.K."/>
            <person name="Young N.D."/>
            <person name="Scott J.B."/>
            <person name="Ades P.A."/>
            <person name="Gasser R.B."/>
            <person name="Taylor P.W.J."/>
        </authorList>
    </citation>
    <scope>NUCLEOTIDE SEQUENCE [LARGE SCALE GENOMIC DNA]</scope>
    <source>
        <strain evidence="10">BRIP57314</strain>
    </source>
</reference>
<dbReference type="GO" id="GO:0000981">
    <property type="term" value="F:DNA-binding transcription factor activity, RNA polymerase II-specific"/>
    <property type="evidence" value="ECO:0007669"/>
    <property type="project" value="InterPro"/>
</dbReference>
<keyword evidence="5" id="KW-0238">DNA-binding</keyword>
<keyword evidence="11" id="KW-1185">Reference proteome</keyword>
<keyword evidence="4" id="KW-0805">Transcription regulation</keyword>
<dbReference type="PROSITE" id="PS50048">
    <property type="entry name" value="ZN2_CY6_FUNGAL_2"/>
    <property type="match status" value="1"/>
</dbReference>
<dbReference type="InterPro" id="IPR001138">
    <property type="entry name" value="Zn2Cys6_DnaBD"/>
</dbReference>
<keyword evidence="7" id="KW-0539">Nucleus</keyword>
<proteinExistence type="predicted"/>
<dbReference type="Pfam" id="PF00172">
    <property type="entry name" value="Zn_clus"/>
    <property type="match status" value="1"/>
</dbReference>
<evidence type="ECO:0000256" key="3">
    <source>
        <dbReference type="ARBA" id="ARBA00022833"/>
    </source>
</evidence>
<dbReference type="InterPro" id="IPR036864">
    <property type="entry name" value="Zn2-C6_fun-type_DNA-bd_sf"/>
</dbReference>
<dbReference type="AlphaFoldDB" id="A0A4U6XBS7"/>
<dbReference type="EMBL" id="PJEX01000220">
    <property type="protein sequence ID" value="TKW52834.1"/>
    <property type="molecule type" value="Genomic_DNA"/>
</dbReference>
<keyword evidence="2" id="KW-0479">Metal-binding</keyword>
<feature type="region of interest" description="Disordered" evidence="8">
    <location>
        <begin position="1"/>
        <end position="55"/>
    </location>
</feature>
<comment type="subcellular location">
    <subcellularLocation>
        <location evidence="1">Nucleus</location>
    </subcellularLocation>
</comment>
<evidence type="ECO:0000256" key="4">
    <source>
        <dbReference type="ARBA" id="ARBA00023015"/>
    </source>
</evidence>
<protein>
    <submittedName>
        <fullName evidence="10">Pyrimidine pathway regulatory protein 1</fullName>
    </submittedName>
</protein>
<feature type="compositionally biased region" description="Low complexity" evidence="8">
    <location>
        <begin position="742"/>
        <end position="760"/>
    </location>
</feature>
<dbReference type="InterPro" id="IPR007219">
    <property type="entry name" value="XnlR_reg_dom"/>
</dbReference>
<dbReference type="GO" id="GO:0008270">
    <property type="term" value="F:zinc ion binding"/>
    <property type="evidence" value="ECO:0007669"/>
    <property type="project" value="InterPro"/>
</dbReference>
<dbReference type="GO" id="GO:0005634">
    <property type="term" value="C:nucleus"/>
    <property type="evidence" value="ECO:0007669"/>
    <property type="project" value="UniProtKB-SubCell"/>
</dbReference>
<dbReference type="SMART" id="SM00906">
    <property type="entry name" value="Fungal_trans"/>
    <property type="match status" value="1"/>
</dbReference>
<dbReference type="PROSITE" id="PS00463">
    <property type="entry name" value="ZN2_CY6_FUNGAL_1"/>
    <property type="match status" value="1"/>
</dbReference>
<feature type="domain" description="Zn(2)-C6 fungal-type" evidence="9">
    <location>
        <begin position="63"/>
        <end position="93"/>
    </location>
</feature>
<dbReference type="Proteomes" id="UP000310108">
    <property type="component" value="Unassembled WGS sequence"/>
</dbReference>
<comment type="caution">
    <text evidence="10">The sequence shown here is derived from an EMBL/GenBank/DDBJ whole genome shotgun (WGS) entry which is preliminary data.</text>
</comment>
<evidence type="ECO:0000313" key="10">
    <source>
        <dbReference type="EMBL" id="TKW52834.1"/>
    </source>
</evidence>
<evidence type="ECO:0000256" key="5">
    <source>
        <dbReference type="ARBA" id="ARBA00023125"/>
    </source>
</evidence>
<accession>A0A4U6XBS7</accession>
<dbReference type="CDD" id="cd00067">
    <property type="entry name" value="GAL4"/>
    <property type="match status" value="1"/>
</dbReference>
<dbReference type="Gene3D" id="4.10.240.10">
    <property type="entry name" value="Zn(2)-C6 fungal-type DNA-binding domain"/>
    <property type="match status" value="1"/>
</dbReference>
<evidence type="ECO:0000313" key="11">
    <source>
        <dbReference type="Proteomes" id="UP000310108"/>
    </source>
</evidence>
<dbReference type="CDD" id="cd12148">
    <property type="entry name" value="fungal_TF_MHR"/>
    <property type="match status" value="1"/>
</dbReference>
<feature type="compositionally biased region" description="Polar residues" evidence="8">
    <location>
        <begin position="713"/>
        <end position="725"/>
    </location>
</feature>
<feature type="region of interest" description="Disordered" evidence="8">
    <location>
        <begin position="713"/>
        <end position="854"/>
    </location>
</feature>
<feature type="compositionally biased region" description="Polar residues" evidence="8">
    <location>
        <begin position="635"/>
        <end position="662"/>
    </location>
</feature>
<gene>
    <name evidence="10" type="primary">PPR1</name>
    <name evidence="10" type="ORF">CTA1_522</name>
</gene>
<evidence type="ECO:0000256" key="2">
    <source>
        <dbReference type="ARBA" id="ARBA00022723"/>
    </source>
</evidence>
<evidence type="ECO:0000256" key="1">
    <source>
        <dbReference type="ARBA" id="ARBA00004123"/>
    </source>
</evidence>
<dbReference type="Pfam" id="PF04082">
    <property type="entry name" value="Fungal_trans"/>
    <property type="match status" value="1"/>
</dbReference>
<dbReference type="SMART" id="SM00066">
    <property type="entry name" value="GAL4"/>
    <property type="match status" value="1"/>
</dbReference>
<feature type="region of interest" description="Disordered" evidence="8">
    <location>
        <begin position="632"/>
        <end position="676"/>
    </location>
</feature>
<dbReference type="STRING" id="1306861.A0A4U6XBS7"/>
<sequence>MDAAAVFRHGLGNMMPPNSPYHHHPPPNHPPQPYPGAARIPPASREDPESDGPSNRIAHTLTACCRCRQRKTRCDPTLPRCLPCERAGSVCEYFDTTKGKKINRNYVIKLQEKVRALEAELRQYTDDDNEFSRVDEDIVRPGGLVRLNDTDETPRYLGPSSGIAMTRLLVQGAKLFTDSKRISELIPEVRARRMTRMQSIVMTRDRKKSYPMISAHPAQALPTRPVANKLVDVFSQRCRPPYPPLATCHLTDAAIAQVFWPTLHEKRFLDDLEAVYAGDQDPYKNLIVRMVFAISLQKMDPQYAGLADSYYLAAMEHFEKVVRPKDLKSLQSLALIGQYSLLTPTRTAVYYMVGLATRVCQAEGLTDEKTISAGYSMDPLTLDMRRRLAYIITSMEAGLAHSMGRPNGLSKVDDRMDVEPFSTVDDEYITAGGIGQGPASEKKLVALHFFKMRMEQAEIRRVLYEKKRDEPRDETHPWFAKMEGDIQQWIDSSPQNPAWCRPWFTGRYHQMRIFLYRPSPQVPKPSPRAAAICFEGASYIINLSKQQMERAAVDITWVFLLNLYMSLNTLLWTVSYPEIRQAHPREEVEELGDQTLDILEQCTERWPGTAQAVQLYSIFAKACLQSYESRDTPVLQPSSTFTTPPSLFDGNSPQGSEISASTAPGGGGGGGGPVFKVNPPHNPPQFGFVFDATPESMNTYQWDPNFPPHPTFRSNSIWGNSSNENMGRRFSAYPPDSPLEDSTPPATTTPGYTSSSPPSTIHNAMPTPPESMGQHIGTPSSSTVSPPAMATPAMSHTSSPLILQHGTPNMAQHSTNMSPPPPPGSGQSGRASNFAPPPPPPPPTSNPGAPQRPLPAYNPVTDWFNPPPPFINPGTFNSMSNSFFGESLQPHGLPSHNAGLGLDHFGNQPFSWSEERQGSLSQQQQVELMNVLENEGMGDIDALLNMGMNGSANVGSGWARA</sequence>
<evidence type="ECO:0000256" key="7">
    <source>
        <dbReference type="ARBA" id="ARBA00023242"/>
    </source>
</evidence>
<dbReference type="GO" id="GO:0045944">
    <property type="term" value="P:positive regulation of transcription by RNA polymerase II"/>
    <property type="evidence" value="ECO:0007669"/>
    <property type="project" value="TreeGrafter"/>
</dbReference>
<feature type="compositionally biased region" description="Polar residues" evidence="8">
    <location>
        <begin position="794"/>
        <end position="817"/>
    </location>
</feature>
<dbReference type="PANTHER" id="PTHR47782">
    <property type="entry name" value="ZN(II)2CYS6 TRANSCRIPTION FACTOR (EUROFUNG)-RELATED"/>
    <property type="match status" value="1"/>
</dbReference>
<dbReference type="SUPFAM" id="SSF57701">
    <property type="entry name" value="Zn2/Cys6 DNA-binding domain"/>
    <property type="match status" value="1"/>
</dbReference>
<evidence type="ECO:0000256" key="6">
    <source>
        <dbReference type="ARBA" id="ARBA00023163"/>
    </source>
</evidence>
<keyword evidence="3" id="KW-0862">Zinc</keyword>
<organism evidence="10 11">
    <name type="scientific">Colletotrichum tanaceti</name>
    <dbReference type="NCBI Taxonomy" id="1306861"/>
    <lineage>
        <taxon>Eukaryota</taxon>
        <taxon>Fungi</taxon>
        <taxon>Dikarya</taxon>
        <taxon>Ascomycota</taxon>
        <taxon>Pezizomycotina</taxon>
        <taxon>Sordariomycetes</taxon>
        <taxon>Hypocreomycetidae</taxon>
        <taxon>Glomerellales</taxon>
        <taxon>Glomerellaceae</taxon>
        <taxon>Colletotrichum</taxon>
        <taxon>Colletotrichum destructivum species complex</taxon>
    </lineage>
</organism>
<dbReference type="GO" id="GO:0006351">
    <property type="term" value="P:DNA-templated transcription"/>
    <property type="evidence" value="ECO:0007669"/>
    <property type="project" value="InterPro"/>
</dbReference>
<evidence type="ECO:0000259" key="9">
    <source>
        <dbReference type="PROSITE" id="PS50048"/>
    </source>
</evidence>
<evidence type="ECO:0000256" key="8">
    <source>
        <dbReference type="SAM" id="MobiDB-lite"/>
    </source>
</evidence>